<dbReference type="Pfam" id="PF00071">
    <property type="entry name" value="Ras"/>
    <property type="match status" value="1"/>
</dbReference>
<dbReference type="GO" id="GO:0003924">
    <property type="term" value="F:GTPase activity"/>
    <property type="evidence" value="ECO:0007669"/>
    <property type="project" value="InterPro"/>
</dbReference>
<proteinExistence type="inferred from homology"/>
<keyword evidence="16" id="KW-1185">Reference proteome</keyword>
<keyword evidence="8" id="KW-0472">Membrane</keyword>
<evidence type="ECO:0000256" key="4">
    <source>
        <dbReference type="ARBA" id="ARBA00022553"/>
    </source>
</evidence>
<evidence type="ECO:0000256" key="3">
    <source>
        <dbReference type="ARBA" id="ARBA00022481"/>
    </source>
</evidence>
<keyword evidence="11" id="KW-0968">Cytoplasmic vesicle</keyword>
<dbReference type="PROSITE" id="PS51420">
    <property type="entry name" value="RHO"/>
    <property type="match status" value="1"/>
</dbReference>
<evidence type="ECO:0000313" key="16">
    <source>
        <dbReference type="Proteomes" id="UP001374579"/>
    </source>
</evidence>
<evidence type="ECO:0000256" key="9">
    <source>
        <dbReference type="ARBA" id="ARBA00023288"/>
    </source>
</evidence>
<dbReference type="Proteomes" id="UP001374579">
    <property type="component" value="Unassembled WGS sequence"/>
</dbReference>
<dbReference type="PROSITE" id="PS51419">
    <property type="entry name" value="RAB"/>
    <property type="match status" value="1"/>
</dbReference>
<comment type="subcellular location">
    <subcellularLocation>
        <location evidence="1">Cytoplasmic vesicle</location>
        <location evidence="1">Phagosome membrane</location>
    </subcellularLocation>
    <subcellularLocation>
        <location evidence="13">Endomembrane system</location>
        <topology evidence="13">Lipid-anchor</topology>
        <orientation evidence="13">Cytoplasmic side</orientation>
    </subcellularLocation>
    <subcellularLocation>
        <location evidence="12">Golgi apparatus</location>
        <location evidence="12">trans-Golgi network membrane</location>
        <topology evidence="12">Lipid-anchor</topology>
    </subcellularLocation>
</comment>
<comment type="similarity">
    <text evidence="2">Belongs to the small GTPase superfamily. Rab family.</text>
</comment>
<dbReference type="AlphaFoldDB" id="A0AAN9BC54"/>
<keyword evidence="7" id="KW-0342">GTP-binding</keyword>
<protein>
    <recommendedName>
        <fullName evidence="14">Ras-related protein Rab-43</fullName>
    </recommendedName>
</protein>
<dbReference type="NCBIfam" id="TIGR00231">
    <property type="entry name" value="small_GTP"/>
    <property type="match status" value="1"/>
</dbReference>
<evidence type="ECO:0000256" key="5">
    <source>
        <dbReference type="ARBA" id="ARBA00022741"/>
    </source>
</evidence>
<accession>A0AAN9BC54</accession>
<name>A0AAN9BC54_9CAEN</name>
<dbReference type="PRINTS" id="PR00449">
    <property type="entry name" value="RASTRNSFRMNG"/>
</dbReference>
<keyword evidence="6" id="KW-0333">Golgi apparatus</keyword>
<sequence>MAYSPDPDEAFDYLFKIVLIGDAGVGKTCVVQRFKSGTYTEKHGSTIGVDFTMKTLNIDGKLVKLQIWDTAGQERFRTITQSYYRSANGVIVAYDITKHPSFDNIPRWLEDVKRYAGNNIVQLLVGNKSDLDQLREVRKEEAANLAKQMNMIESLETSAKDNTNIDDAFLKIAKELKRRYGGDSAMDTSKGGSIKLNSRPVGGGWSCCGS</sequence>
<dbReference type="GO" id="GO:0030670">
    <property type="term" value="C:phagocytic vesicle membrane"/>
    <property type="evidence" value="ECO:0007669"/>
    <property type="project" value="UniProtKB-SubCell"/>
</dbReference>
<keyword evidence="3" id="KW-0488">Methylation</keyword>
<dbReference type="PROSITE" id="PS51421">
    <property type="entry name" value="RAS"/>
    <property type="match status" value="1"/>
</dbReference>
<dbReference type="InterPro" id="IPR005225">
    <property type="entry name" value="Small_GTP-bd"/>
</dbReference>
<evidence type="ECO:0000256" key="14">
    <source>
        <dbReference type="ARBA" id="ARBA00067841"/>
    </source>
</evidence>
<evidence type="ECO:0000256" key="2">
    <source>
        <dbReference type="ARBA" id="ARBA00006270"/>
    </source>
</evidence>
<dbReference type="SMART" id="SM00173">
    <property type="entry name" value="RAS"/>
    <property type="match status" value="1"/>
</dbReference>
<reference evidence="15 16" key="1">
    <citation type="submission" date="2024-02" db="EMBL/GenBank/DDBJ databases">
        <title>Chromosome-scale genome assembly of the rough periwinkle Littorina saxatilis.</title>
        <authorList>
            <person name="De Jode A."/>
            <person name="Faria R."/>
            <person name="Formenti G."/>
            <person name="Sims Y."/>
            <person name="Smith T.P."/>
            <person name="Tracey A."/>
            <person name="Wood J.M.D."/>
            <person name="Zagrodzka Z.B."/>
            <person name="Johannesson K."/>
            <person name="Butlin R.K."/>
            <person name="Leder E.H."/>
        </authorList>
    </citation>
    <scope>NUCLEOTIDE SEQUENCE [LARGE SCALE GENOMIC DNA]</scope>
    <source>
        <strain evidence="15">Snail1</strain>
        <tissue evidence="15">Muscle</tissue>
    </source>
</reference>
<evidence type="ECO:0000256" key="7">
    <source>
        <dbReference type="ARBA" id="ARBA00023134"/>
    </source>
</evidence>
<evidence type="ECO:0000256" key="6">
    <source>
        <dbReference type="ARBA" id="ARBA00023034"/>
    </source>
</evidence>
<keyword evidence="4" id="KW-0597">Phosphoprotein</keyword>
<dbReference type="SMART" id="SM00174">
    <property type="entry name" value="RHO"/>
    <property type="match status" value="1"/>
</dbReference>
<evidence type="ECO:0000256" key="11">
    <source>
        <dbReference type="ARBA" id="ARBA00023329"/>
    </source>
</evidence>
<dbReference type="SMART" id="SM00176">
    <property type="entry name" value="RAN"/>
    <property type="match status" value="1"/>
</dbReference>
<keyword evidence="9" id="KW-0449">Lipoprotein</keyword>
<evidence type="ECO:0000313" key="15">
    <source>
        <dbReference type="EMBL" id="KAK7101904.1"/>
    </source>
</evidence>
<dbReference type="EMBL" id="JBAMIC010000010">
    <property type="protein sequence ID" value="KAK7101904.1"/>
    <property type="molecule type" value="Genomic_DNA"/>
</dbReference>
<dbReference type="InterPro" id="IPR050209">
    <property type="entry name" value="Rab_GTPases_membrane_traffic"/>
</dbReference>
<evidence type="ECO:0000256" key="8">
    <source>
        <dbReference type="ARBA" id="ARBA00023136"/>
    </source>
</evidence>
<dbReference type="SUPFAM" id="SSF52540">
    <property type="entry name" value="P-loop containing nucleoside triphosphate hydrolases"/>
    <property type="match status" value="1"/>
</dbReference>
<gene>
    <name evidence="15" type="ORF">V1264_020213</name>
</gene>
<comment type="caution">
    <text evidence="15">The sequence shown here is derived from an EMBL/GenBank/DDBJ whole genome shotgun (WGS) entry which is preliminary data.</text>
</comment>
<dbReference type="InterPro" id="IPR001806">
    <property type="entry name" value="Small_GTPase"/>
</dbReference>
<dbReference type="SMART" id="SM00175">
    <property type="entry name" value="RAB"/>
    <property type="match status" value="1"/>
</dbReference>
<evidence type="ECO:0000256" key="12">
    <source>
        <dbReference type="ARBA" id="ARBA00037864"/>
    </source>
</evidence>
<keyword evidence="5" id="KW-0547">Nucleotide-binding</keyword>
<dbReference type="GO" id="GO:0005794">
    <property type="term" value="C:Golgi apparatus"/>
    <property type="evidence" value="ECO:0007669"/>
    <property type="project" value="UniProtKB-SubCell"/>
</dbReference>
<evidence type="ECO:0000256" key="1">
    <source>
        <dbReference type="ARBA" id="ARBA00004580"/>
    </source>
</evidence>
<dbReference type="PANTHER" id="PTHR47979">
    <property type="entry name" value="DRAB11-RELATED"/>
    <property type="match status" value="1"/>
</dbReference>
<dbReference type="Gene3D" id="3.40.50.300">
    <property type="entry name" value="P-loop containing nucleotide triphosphate hydrolases"/>
    <property type="match status" value="1"/>
</dbReference>
<keyword evidence="10" id="KW-0636">Prenylation</keyword>
<dbReference type="FunFam" id="3.40.50.300:FF:000803">
    <property type="entry name" value="Ras-related protein Rab-43"/>
    <property type="match status" value="1"/>
</dbReference>
<dbReference type="GO" id="GO:0005525">
    <property type="term" value="F:GTP binding"/>
    <property type="evidence" value="ECO:0007669"/>
    <property type="project" value="UniProtKB-KW"/>
</dbReference>
<organism evidence="15 16">
    <name type="scientific">Littorina saxatilis</name>
    <dbReference type="NCBI Taxonomy" id="31220"/>
    <lineage>
        <taxon>Eukaryota</taxon>
        <taxon>Metazoa</taxon>
        <taxon>Spiralia</taxon>
        <taxon>Lophotrochozoa</taxon>
        <taxon>Mollusca</taxon>
        <taxon>Gastropoda</taxon>
        <taxon>Caenogastropoda</taxon>
        <taxon>Littorinimorpha</taxon>
        <taxon>Littorinoidea</taxon>
        <taxon>Littorinidae</taxon>
        <taxon>Littorina</taxon>
    </lineage>
</organism>
<evidence type="ECO:0000256" key="13">
    <source>
        <dbReference type="ARBA" id="ARBA00046278"/>
    </source>
</evidence>
<dbReference type="InterPro" id="IPR027417">
    <property type="entry name" value="P-loop_NTPase"/>
</dbReference>
<evidence type="ECO:0000256" key="10">
    <source>
        <dbReference type="ARBA" id="ARBA00023289"/>
    </source>
</evidence>